<keyword evidence="7" id="KW-0406">Ion transport</keyword>
<dbReference type="InterPro" id="IPR036942">
    <property type="entry name" value="Beta-barrel_TonB_sf"/>
</dbReference>
<dbReference type="Pfam" id="PF00593">
    <property type="entry name" value="TonB_dep_Rec_b-barrel"/>
    <property type="match status" value="1"/>
</dbReference>
<dbReference type="GO" id="GO:0009279">
    <property type="term" value="C:cell outer membrane"/>
    <property type="evidence" value="ECO:0007669"/>
    <property type="project" value="UniProtKB-SubCell"/>
</dbReference>
<keyword evidence="8 12" id="KW-0798">TonB box</keyword>
<keyword evidence="16" id="KW-0675">Receptor</keyword>
<dbReference type="PROSITE" id="PS52016">
    <property type="entry name" value="TONB_DEPENDENT_REC_3"/>
    <property type="match status" value="1"/>
</dbReference>
<feature type="domain" description="TonB-dependent receptor-like beta-barrel" evidence="14">
    <location>
        <begin position="282"/>
        <end position="705"/>
    </location>
</feature>
<accession>A0A2S8B4E9</accession>
<dbReference type="PANTHER" id="PTHR32552">
    <property type="entry name" value="FERRICHROME IRON RECEPTOR-RELATED"/>
    <property type="match status" value="1"/>
</dbReference>
<evidence type="ECO:0000256" key="1">
    <source>
        <dbReference type="ARBA" id="ARBA00004571"/>
    </source>
</evidence>
<evidence type="ECO:0000256" key="11">
    <source>
        <dbReference type="PROSITE-ProRule" id="PRU01360"/>
    </source>
</evidence>
<dbReference type="GO" id="GO:0006826">
    <property type="term" value="P:iron ion transport"/>
    <property type="evidence" value="ECO:0007669"/>
    <property type="project" value="UniProtKB-KW"/>
</dbReference>
<proteinExistence type="inferred from homology"/>
<evidence type="ECO:0000259" key="14">
    <source>
        <dbReference type="Pfam" id="PF00593"/>
    </source>
</evidence>
<keyword evidence="17" id="KW-1185">Reference proteome</keyword>
<feature type="domain" description="TonB-dependent receptor plug" evidence="15">
    <location>
        <begin position="40"/>
        <end position="150"/>
    </location>
</feature>
<evidence type="ECO:0000256" key="3">
    <source>
        <dbReference type="ARBA" id="ARBA00022452"/>
    </source>
</evidence>
<evidence type="ECO:0000256" key="13">
    <source>
        <dbReference type="SAM" id="MobiDB-lite"/>
    </source>
</evidence>
<sequence>MAHAATQAAAEAQRTAPDADAETMSSTDIVVTAQKRSQTLIDVPQSVSVISGDLLEQQHATSFADYLKNVPNLQLVQGTPGQGRLVLRGVNTGGVASTVAVYVDETPFGSSTALANGAELAGDFDTLDIARIEVLKGPQGTLYGASSLGGLLKFVTNEPTTDQIEGKVLGGVEFTDGGKASYRGAAMINLPITDTLAFRASGSYRKQGGYIDSIGTAASRVDDDFNDLRNYGGRASLLWKPDSRLSVRLSAVLQNLNVDGAPSVVEADPRTLKPLYGGLTLSEYLPSFSDVKYRLYNGTIDYDFGFATLTSATSYGEQLQSLRSDYTANLSAALAGPYSDLLESFGLPRIPQNNAAFDQATESRKWTQELRLASNGGGFLDWLVGGYYTHEKALISQQLNLVEPGTLTPIPYPLELVQYDLRSRYEEFAGFANATLHLSPWFDVDIGGRYSHNRQRADQVTDSVLLGSSNIGDLRSSDNVFTYSVAPKVKFGDRASLYARVAKGYRPGGPNVVPAGAPGSTPTTYDPDTVTSYELGFKGETADGTFGLDASIYHIDWNNIQLAAVVNGFGINANGRGANIDGAEIAATMRPTAGFVTSVNFALNDAKLSGDTDPLVVGAVKGDRLPFTPKYSISVNADYQWALGGDATASIGGSIRSLSGQSGNYDPVYRALYGHFARVPAYEVIDLRAGLSFGRYAVNAYVDNLTNVAGITATQALTANGLFRNANGALGTGVIRPRTAGVSIAVGF</sequence>
<evidence type="ECO:0000256" key="10">
    <source>
        <dbReference type="ARBA" id="ARBA00023237"/>
    </source>
</evidence>
<dbReference type="OrthoDB" id="9760333at2"/>
<evidence type="ECO:0000256" key="12">
    <source>
        <dbReference type="RuleBase" id="RU003357"/>
    </source>
</evidence>
<evidence type="ECO:0000313" key="16">
    <source>
        <dbReference type="EMBL" id="PQM27230.1"/>
    </source>
</evidence>
<comment type="subcellular location">
    <subcellularLocation>
        <location evidence="1 11">Cell outer membrane</location>
        <topology evidence="1 11">Multi-pass membrane protein</topology>
    </subcellularLocation>
</comment>
<gene>
    <name evidence="16" type="ORF">CVO77_15230</name>
</gene>
<evidence type="ECO:0000256" key="9">
    <source>
        <dbReference type="ARBA" id="ARBA00023136"/>
    </source>
</evidence>
<dbReference type="SUPFAM" id="SSF56935">
    <property type="entry name" value="Porins"/>
    <property type="match status" value="1"/>
</dbReference>
<protein>
    <submittedName>
        <fullName evidence="16">TonB-dependent receptor</fullName>
    </submittedName>
</protein>
<keyword evidence="3 11" id="KW-1134">Transmembrane beta strand</keyword>
<evidence type="ECO:0000256" key="5">
    <source>
        <dbReference type="ARBA" id="ARBA00022692"/>
    </source>
</evidence>
<dbReference type="Gene3D" id="2.40.170.20">
    <property type="entry name" value="TonB-dependent receptor, beta-barrel domain"/>
    <property type="match status" value="1"/>
</dbReference>
<dbReference type="EMBL" id="PHFW01000003">
    <property type="protein sequence ID" value="PQM27230.1"/>
    <property type="molecule type" value="Genomic_DNA"/>
</dbReference>
<organism evidence="16 17">
    <name type="scientific">Sphingopyxis lindanitolerans</name>
    <dbReference type="NCBI Taxonomy" id="2054227"/>
    <lineage>
        <taxon>Bacteria</taxon>
        <taxon>Pseudomonadati</taxon>
        <taxon>Pseudomonadota</taxon>
        <taxon>Alphaproteobacteria</taxon>
        <taxon>Sphingomonadales</taxon>
        <taxon>Sphingomonadaceae</taxon>
        <taxon>Sphingopyxis</taxon>
    </lineage>
</organism>
<dbReference type="PANTHER" id="PTHR32552:SF81">
    <property type="entry name" value="TONB-DEPENDENT OUTER MEMBRANE RECEPTOR"/>
    <property type="match status" value="1"/>
</dbReference>
<comment type="similarity">
    <text evidence="11 12">Belongs to the TonB-dependent receptor family.</text>
</comment>
<dbReference type="Pfam" id="PF07715">
    <property type="entry name" value="Plug"/>
    <property type="match status" value="1"/>
</dbReference>
<keyword evidence="4" id="KW-0410">Iron transport</keyword>
<evidence type="ECO:0000259" key="15">
    <source>
        <dbReference type="Pfam" id="PF07715"/>
    </source>
</evidence>
<keyword evidence="6" id="KW-0408">Iron</keyword>
<dbReference type="InterPro" id="IPR012910">
    <property type="entry name" value="Plug_dom"/>
</dbReference>
<keyword evidence="10 11" id="KW-0998">Cell outer membrane</keyword>
<keyword evidence="2 11" id="KW-0813">Transport</keyword>
<keyword evidence="5 11" id="KW-0812">Transmembrane</keyword>
<dbReference type="InterPro" id="IPR039426">
    <property type="entry name" value="TonB-dep_rcpt-like"/>
</dbReference>
<feature type="region of interest" description="Disordered" evidence="13">
    <location>
        <begin position="1"/>
        <end position="23"/>
    </location>
</feature>
<evidence type="ECO:0000313" key="17">
    <source>
        <dbReference type="Proteomes" id="UP000238954"/>
    </source>
</evidence>
<evidence type="ECO:0000256" key="7">
    <source>
        <dbReference type="ARBA" id="ARBA00023065"/>
    </source>
</evidence>
<keyword evidence="9 11" id="KW-0472">Membrane</keyword>
<dbReference type="Proteomes" id="UP000238954">
    <property type="component" value="Chromosome"/>
</dbReference>
<evidence type="ECO:0000256" key="8">
    <source>
        <dbReference type="ARBA" id="ARBA00023077"/>
    </source>
</evidence>
<dbReference type="AlphaFoldDB" id="A0A2S8B4E9"/>
<dbReference type="CDD" id="cd01347">
    <property type="entry name" value="ligand_gated_channel"/>
    <property type="match status" value="1"/>
</dbReference>
<name>A0A2S8B4E9_9SPHN</name>
<evidence type="ECO:0000256" key="2">
    <source>
        <dbReference type="ARBA" id="ARBA00022448"/>
    </source>
</evidence>
<feature type="compositionally biased region" description="Low complexity" evidence="13">
    <location>
        <begin position="1"/>
        <end position="18"/>
    </location>
</feature>
<evidence type="ECO:0000256" key="6">
    <source>
        <dbReference type="ARBA" id="ARBA00023004"/>
    </source>
</evidence>
<dbReference type="InterPro" id="IPR000531">
    <property type="entry name" value="Beta-barrel_TonB"/>
</dbReference>
<comment type="caution">
    <text evidence="16">The sequence shown here is derived from an EMBL/GenBank/DDBJ whole genome shotgun (WGS) entry which is preliminary data.</text>
</comment>
<evidence type="ECO:0000256" key="4">
    <source>
        <dbReference type="ARBA" id="ARBA00022496"/>
    </source>
</evidence>
<reference evidence="17" key="1">
    <citation type="submission" date="2017-11" db="EMBL/GenBank/DDBJ databases">
        <title>The complete genome sequence of Sphingopyxis pomeranensis sp. nov. strain WS5A3p.</title>
        <authorList>
            <person name="Kaminski M.A."/>
        </authorList>
    </citation>
    <scope>NUCLEOTIDE SEQUENCE [LARGE SCALE GENOMIC DNA]</scope>
    <source>
        <strain evidence="17">WS5A3p</strain>
    </source>
</reference>